<evidence type="ECO:0000313" key="2">
    <source>
        <dbReference type="Proteomes" id="UP001165444"/>
    </source>
</evidence>
<keyword evidence="2" id="KW-1185">Reference proteome</keyword>
<name>A0ABT0C4J1_9BACT</name>
<evidence type="ECO:0008006" key="3">
    <source>
        <dbReference type="Google" id="ProtNLM"/>
    </source>
</evidence>
<organism evidence="1 2">
    <name type="scientific">Parabacteroides faecalis</name>
    <dbReference type="NCBI Taxonomy" id="2924040"/>
    <lineage>
        <taxon>Bacteria</taxon>
        <taxon>Pseudomonadati</taxon>
        <taxon>Bacteroidota</taxon>
        <taxon>Bacteroidia</taxon>
        <taxon>Bacteroidales</taxon>
        <taxon>Tannerellaceae</taxon>
        <taxon>Parabacteroides</taxon>
    </lineage>
</organism>
<comment type="caution">
    <text evidence="1">The sequence shown here is derived from an EMBL/GenBank/DDBJ whole genome shotgun (WGS) entry which is preliminary data.</text>
</comment>
<proteinExistence type="predicted"/>
<gene>
    <name evidence="1" type="ORF">MUN53_14565</name>
</gene>
<evidence type="ECO:0000313" key="1">
    <source>
        <dbReference type="EMBL" id="MCJ2381813.1"/>
    </source>
</evidence>
<accession>A0ABT0C4J1</accession>
<sequence>MDEHKLDIEMSISDAILDKPICFNIGKRRFYLYQPTLGKTYLLARITESLELNNDILSMNPYMEALRLCKEKRDTVCLVIAYHSLQGKRNVLDNEKVNKRAKLFSSQLDDAELAQLLVLVFSWDSSESYIKYFGIDKERALQKRISSVKSNKGSISFGGKSIYGLLIDTACQRYGWTFDYVVWGISYINLQMLLADSVSSVYLSDEECKKLNIRDGGEVINADDPKNLKLIKSMNWD</sequence>
<dbReference type="Proteomes" id="UP001165444">
    <property type="component" value="Unassembled WGS sequence"/>
</dbReference>
<dbReference type="RefSeq" id="WP_243326238.1">
    <property type="nucleotide sequence ID" value="NZ_JAKZMM010000043.1"/>
</dbReference>
<dbReference type="EMBL" id="JAKZMM010000043">
    <property type="protein sequence ID" value="MCJ2381813.1"/>
    <property type="molecule type" value="Genomic_DNA"/>
</dbReference>
<reference evidence="1 2" key="1">
    <citation type="submission" date="2022-03" db="EMBL/GenBank/DDBJ databases">
        <title>Parabacteroides sp. nov. isolated from swine feces.</title>
        <authorList>
            <person name="Bak J.E."/>
        </authorList>
    </citation>
    <scope>NUCLEOTIDE SEQUENCE [LARGE SCALE GENOMIC DNA]</scope>
    <source>
        <strain evidence="1 2">AGMB00274</strain>
    </source>
</reference>
<protein>
    <recommendedName>
        <fullName evidence="3">AAA-ATPase-like domain-containing protein</fullName>
    </recommendedName>
</protein>